<evidence type="ECO:0008006" key="4">
    <source>
        <dbReference type="Google" id="ProtNLM"/>
    </source>
</evidence>
<evidence type="ECO:0000313" key="3">
    <source>
        <dbReference type="Proteomes" id="UP000295110"/>
    </source>
</evidence>
<comment type="caution">
    <text evidence="2">The sequence shown here is derived from an EMBL/GenBank/DDBJ whole genome shotgun (WGS) entry which is preliminary data.</text>
</comment>
<keyword evidence="1" id="KW-0732">Signal</keyword>
<evidence type="ECO:0000313" key="2">
    <source>
        <dbReference type="EMBL" id="TCU93100.1"/>
    </source>
</evidence>
<proteinExistence type="predicted"/>
<reference evidence="2 3" key="1">
    <citation type="submission" date="2019-03" db="EMBL/GenBank/DDBJ databases">
        <title>Genomic Encyclopedia of Type Strains, Phase IV (KMG-IV): sequencing the most valuable type-strain genomes for metagenomic binning, comparative biology and taxonomic classification.</title>
        <authorList>
            <person name="Goeker M."/>
        </authorList>
    </citation>
    <scope>NUCLEOTIDE SEQUENCE [LARGE SCALE GENOMIC DNA]</scope>
    <source>
        <strain evidence="2 3">DSM 654</strain>
    </source>
</reference>
<organism evidence="2 3">
    <name type="scientific">Roseateles saccharophilus</name>
    <name type="common">Pseudomonas saccharophila</name>
    <dbReference type="NCBI Taxonomy" id="304"/>
    <lineage>
        <taxon>Bacteria</taxon>
        <taxon>Pseudomonadati</taxon>
        <taxon>Pseudomonadota</taxon>
        <taxon>Betaproteobacteria</taxon>
        <taxon>Burkholderiales</taxon>
        <taxon>Sphaerotilaceae</taxon>
        <taxon>Roseateles</taxon>
    </lineage>
</organism>
<dbReference type="PROSITE" id="PS51257">
    <property type="entry name" value="PROKAR_LIPOPROTEIN"/>
    <property type="match status" value="1"/>
</dbReference>
<accession>A0A4R3UQZ2</accession>
<protein>
    <recommendedName>
        <fullName evidence="4">TonB family protein</fullName>
    </recommendedName>
</protein>
<dbReference type="EMBL" id="SMBU01000020">
    <property type="protein sequence ID" value="TCU93100.1"/>
    <property type="molecule type" value="Genomic_DNA"/>
</dbReference>
<evidence type="ECO:0000256" key="1">
    <source>
        <dbReference type="SAM" id="SignalP"/>
    </source>
</evidence>
<gene>
    <name evidence="2" type="ORF">EV671_102061</name>
</gene>
<feature type="chain" id="PRO_5020321195" description="TonB family protein" evidence="1">
    <location>
        <begin position="37"/>
        <end position="167"/>
    </location>
</feature>
<dbReference type="Proteomes" id="UP000295110">
    <property type="component" value="Unassembled WGS sequence"/>
</dbReference>
<dbReference type="RefSeq" id="WP_132573650.1">
    <property type="nucleotide sequence ID" value="NZ_CBCSGL010000014.1"/>
</dbReference>
<dbReference type="AlphaFoldDB" id="A0A4R3UQZ2"/>
<keyword evidence="3" id="KW-1185">Reference proteome</keyword>
<feature type="signal peptide" evidence="1">
    <location>
        <begin position="1"/>
        <end position="36"/>
    </location>
</feature>
<name>A0A4R3UQZ2_ROSSA</name>
<dbReference type="OrthoDB" id="8902515at2"/>
<sequence length="167" mass="18285">MSTRYSIARRTSMLNGLFASLACAVALTLTAGPALAQSTEMERVEVRGHVVEAPVRYDVHASCTGIDDQLRRPLAKTWFREDSYGEVKVQLVMENGEIGDVKAQGVSYAVARDVRNAVRHLRCGPQTVAAAQVYRFSVDFVDPSTPEGDTQTAGTRRAVIRVSQISR</sequence>